<evidence type="ECO:0000313" key="3">
    <source>
        <dbReference type="Proteomes" id="UP000476055"/>
    </source>
</evidence>
<keyword evidence="3" id="KW-1185">Reference proteome</keyword>
<dbReference type="RefSeq" id="WP_154496570.1">
    <property type="nucleotide sequence ID" value="NZ_VUMU01000010.1"/>
</dbReference>
<reference evidence="2 3" key="1">
    <citation type="submission" date="2019-08" db="EMBL/GenBank/DDBJ databases">
        <title>In-depth cultivation of the pig gut microbiome towards novel bacterial diversity and tailored functional studies.</title>
        <authorList>
            <person name="Wylensek D."/>
            <person name="Hitch T.C.A."/>
            <person name="Clavel T."/>
        </authorList>
    </citation>
    <scope>NUCLEOTIDE SEQUENCE [LARGE SCALE GENOMIC DNA]</scope>
    <source>
        <strain evidence="2 3">WCA3-601-WT-6H</strain>
    </source>
</reference>
<feature type="transmembrane region" description="Helical" evidence="1">
    <location>
        <begin position="29"/>
        <end position="51"/>
    </location>
</feature>
<proteinExistence type="predicted"/>
<protein>
    <submittedName>
        <fullName evidence="2">Uncharacterized protein</fullName>
    </submittedName>
</protein>
<keyword evidence="1" id="KW-1133">Transmembrane helix</keyword>
<sequence length="74" mass="8256">MKINEIKQLIFSHKKDSVKPQNKKSRKKWIITALVLVLALGGGSVATVMILHKNSNRSEFTLPNNLSGGSRRKV</sequence>
<comment type="caution">
    <text evidence="2">The sequence shown here is derived from an EMBL/GenBank/DDBJ whole genome shotgun (WGS) entry which is preliminary data.</text>
</comment>
<evidence type="ECO:0000313" key="2">
    <source>
        <dbReference type="EMBL" id="MST58397.1"/>
    </source>
</evidence>
<organism evidence="2 3">
    <name type="scientific">Waltera intestinalis</name>
    <dbReference type="NCBI Taxonomy" id="2606635"/>
    <lineage>
        <taxon>Bacteria</taxon>
        <taxon>Bacillati</taxon>
        <taxon>Bacillota</taxon>
        <taxon>Clostridia</taxon>
        <taxon>Lachnospirales</taxon>
        <taxon>Lachnospiraceae</taxon>
        <taxon>Waltera</taxon>
    </lineage>
</organism>
<dbReference type="EMBL" id="VUMU01000010">
    <property type="protein sequence ID" value="MST58397.1"/>
    <property type="molecule type" value="Genomic_DNA"/>
</dbReference>
<evidence type="ECO:0000256" key="1">
    <source>
        <dbReference type="SAM" id="Phobius"/>
    </source>
</evidence>
<dbReference type="Proteomes" id="UP000476055">
    <property type="component" value="Unassembled WGS sequence"/>
</dbReference>
<keyword evidence="1" id="KW-0472">Membrane</keyword>
<name>A0A6L5YL65_9FIRM</name>
<dbReference type="AlphaFoldDB" id="A0A6L5YL65"/>
<accession>A0A6L5YL65</accession>
<keyword evidence="1" id="KW-0812">Transmembrane</keyword>
<gene>
    <name evidence="2" type="ORF">FYJ59_09130</name>
</gene>